<keyword evidence="3" id="KW-0998">Cell outer membrane</keyword>
<dbReference type="KEGG" id="add:HUW48_21500"/>
<keyword evidence="2" id="KW-0472">Membrane</keyword>
<evidence type="ECO:0000256" key="2">
    <source>
        <dbReference type="ARBA" id="ARBA00023136"/>
    </source>
</evidence>
<evidence type="ECO:0000313" key="7">
    <source>
        <dbReference type="EMBL" id="QMU30436.1"/>
    </source>
</evidence>
<reference evidence="7 8" key="2">
    <citation type="submission" date="2020-08" db="EMBL/GenBank/DDBJ databases">
        <title>Adhaeribacter dokdonensis sp. nov., isolated from the rhizosphere of Elymus tsukushiensis, a plant native to the Dokdo Islands, Republic of Korea.</title>
        <authorList>
            <person name="Ghim S.Y."/>
        </authorList>
    </citation>
    <scope>NUCLEOTIDE SEQUENCE [LARGE SCALE GENOMIC DNA]</scope>
    <source>
        <strain evidence="7 8">KUDC8001</strain>
    </source>
</reference>
<feature type="region of interest" description="Disordered" evidence="4">
    <location>
        <begin position="803"/>
        <end position="823"/>
    </location>
</feature>
<dbReference type="EMBL" id="CP055153">
    <property type="protein sequence ID" value="QMU30436.1"/>
    <property type="molecule type" value="Genomic_DNA"/>
</dbReference>
<dbReference type="Pfam" id="PF13620">
    <property type="entry name" value="CarboxypepD_reg"/>
    <property type="match status" value="1"/>
</dbReference>
<dbReference type="GO" id="GO:0009279">
    <property type="term" value="C:cell outer membrane"/>
    <property type="evidence" value="ECO:0007669"/>
    <property type="project" value="UniProtKB-SubCell"/>
</dbReference>
<feature type="domain" description="Outer membrane protein beta-barrel" evidence="6">
    <location>
        <begin position="393"/>
        <end position="798"/>
    </location>
</feature>
<evidence type="ECO:0000256" key="4">
    <source>
        <dbReference type="SAM" id="MobiDB-lite"/>
    </source>
</evidence>
<dbReference type="Proteomes" id="UP000514509">
    <property type="component" value="Chromosome"/>
</dbReference>
<dbReference type="InterPro" id="IPR013783">
    <property type="entry name" value="Ig-like_fold"/>
</dbReference>
<dbReference type="SUPFAM" id="SSF49464">
    <property type="entry name" value="Carboxypeptidase regulatory domain-like"/>
    <property type="match status" value="1"/>
</dbReference>
<dbReference type="AlphaFoldDB" id="A0A7L7LC69"/>
<protein>
    <submittedName>
        <fullName evidence="7">TonB-dependent receptor</fullName>
    </submittedName>
</protein>
<reference evidence="7 8" key="1">
    <citation type="submission" date="2020-06" db="EMBL/GenBank/DDBJ databases">
        <authorList>
            <person name="Hwang Y.J."/>
        </authorList>
    </citation>
    <scope>NUCLEOTIDE SEQUENCE [LARGE SCALE GENOMIC DNA]</scope>
    <source>
        <strain evidence="7 8">KUDC8001</strain>
    </source>
</reference>
<dbReference type="Pfam" id="PF07715">
    <property type="entry name" value="Plug"/>
    <property type="match status" value="1"/>
</dbReference>
<sequence length="823" mass="92116">MNYKILRLSDMGSKVTKLILALFLGLGQLGWAQETPWRLELRGQVMGLQNKPVSGANIQVTKEPAGTLVKVEVSDFEGRFVVQNLAVGTYKVVITHFDFAVYQSAVIPLEKNVDLGVINLSERATTLKEVDVVGKKPFIEQQFDKTVLNVENSITAAGNTVLEVLEKAPGVNVDQNDNISMRGRPGVIVMIDGKRVPMSGTELANMLRGLSANSVEKIDLITNPSAKYEAAGNAGIIDIRLKKDKRMGTNGTLTSSFGHGKYEKSNQGVQVNHRGKKINLFASYNYVHRSELSKLDIYREFFEGLTYIGAYDQKNNFGFILNNHSARVGMDYYVSPKTIVGVVVNGFANDINRTTDNKAGVLDEQHQPASSFLTKAITGTNRYNGSANLNLKHTLDSLGREISADFDYISYKTTDIQDYTTNYFNLQNEPTRSPYLLYGDLDGDLIIQSAKVDYTQPLKGIKGKLEAGLKSSSVKADNNLQFLDRSNNGNVLDPSKSNHFIYKENINAAYLNASKKWSKASLQLGLRVENTIADGKQLSDGQEFNRNYTQLFPSAFVGYTVNKMHDLGLSLSRRIDRPTYNQLNPFKYFLDPSTYSTGNPFLKPQLTYSVEFTHTIKQKITTKYSYSRTTDNIISVLSPDPELDKVVIQTDRNLAKYNYYGINLSVPASIGNWFNSVTNASFYYGLYQGNLANTNLRNGRPTFNINSNNTFVLNKDWTAEVTGEYQAREIYGFLDIKPIWFVTGGIQKQLWQKKANVKLNVTDAFYTNKVRAITALTGYTERFFQRRDSRVATISFTYQFGQSQAAPARRRSGGAEDEKRRAG</sequence>
<dbReference type="Gene3D" id="2.170.130.10">
    <property type="entry name" value="TonB-dependent receptor, plug domain"/>
    <property type="match status" value="1"/>
</dbReference>
<evidence type="ECO:0000256" key="3">
    <source>
        <dbReference type="ARBA" id="ARBA00023237"/>
    </source>
</evidence>
<dbReference type="Gene3D" id="2.60.40.10">
    <property type="entry name" value="Immunoglobulins"/>
    <property type="match status" value="1"/>
</dbReference>
<keyword evidence="7" id="KW-0675">Receptor</keyword>
<name>A0A7L7LC69_9BACT</name>
<dbReference type="PANTHER" id="PTHR40980:SF4">
    <property type="entry name" value="TONB-DEPENDENT RECEPTOR-LIKE BETA-BARREL DOMAIN-CONTAINING PROTEIN"/>
    <property type="match status" value="1"/>
</dbReference>
<evidence type="ECO:0000313" key="8">
    <source>
        <dbReference type="Proteomes" id="UP000514509"/>
    </source>
</evidence>
<keyword evidence="8" id="KW-1185">Reference proteome</keyword>
<evidence type="ECO:0000259" key="6">
    <source>
        <dbReference type="Pfam" id="PF14905"/>
    </source>
</evidence>
<organism evidence="7 8">
    <name type="scientific">Adhaeribacter radiodurans</name>
    <dbReference type="NCBI Taxonomy" id="2745197"/>
    <lineage>
        <taxon>Bacteria</taxon>
        <taxon>Pseudomonadati</taxon>
        <taxon>Bacteroidota</taxon>
        <taxon>Cytophagia</taxon>
        <taxon>Cytophagales</taxon>
        <taxon>Hymenobacteraceae</taxon>
        <taxon>Adhaeribacter</taxon>
    </lineage>
</organism>
<gene>
    <name evidence="7" type="ORF">HUW48_21500</name>
</gene>
<evidence type="ECO:0000256" key="1">
    <source>
        <dbReference type="ARBA" id="ARBA00004442"/>
    </source>
</evidence>
<dbReference type="Pfam" id="PF14905">
    <property type="entry name" value="OMP_b-brl_3"/>
    <property type="match status" value="1"/>
</dbReference>
<proteinExistence type="predicted"/>
<dbReference type="RefSeq" id="WP_182412883.1">
    <property type="nucleotide sequence ID" value="NZ_CP055153.1"/>
</dbReference>
<dbReference type="InterPro" id="IPR036942">
    <property type="entry name" value="Beta-barrel_TonB_sf"/>
</dbReference>
<dbReference type="SUPFAM" id="SSF56935">
    <property type="entry name" value="Porins"/>
    <property type="match status" value="1"/>
</dbReference>
<feature type="domain" description="TonB-dependent receptor plug" evidence="5">
    <location>
        <begin position="147"/>
        <end position="235"/>
    </location>
</feature>
<dbReference type="InterPro" id="IPR041700">
    <property type="entry name" value="OMP_b-brl_3"/>
</dbReference>
<dbReference type="PANTHER" id="PTHR40980">
    <property type="entry name" value="PLUG DOMAIN-CONTAINING PROTEIN"/>
    <property type="match status" value="1"/>
</dbReference>
<dbReference type="InterPro" id="IPR012910">
    <property type="entry name" value="Plug_dom"/>
</dbReference>
<dbReference type="Gene3D" id="2.40.170.20">
    <property type="entry name" value="TonB-dependent receptor, beta-barrel domain"/>
    <property type="match status" value="1"/>
</dbReference>
<dbReference type="InterPro" id="IPR008969">
    <property type="entry name" value="CarboxyPept-like_regulatory"/>
</dbReference>
<feature type="compositionally biased region" description="Basic and acidic residues" evidence="4">
    <location>
        <begin position="813"/>
        <end position="823"/>
    </location>
</feature>
<dbReference type="InterPro" id="IPR037066">
    <property type="entry name" value="Plug_dom_sf"/>
</dbReference>
<accession>A0A7L7LC69</accession>
<evidence type="ECO:0000259" key="5">
    <source>
        <dbReference type="Pfam" id="PF07715"/>
    </source>
</evidence>
<comment type="subcellular location">
    <subcellularLocation>
        <location evidence="1">Cell outer membrane</location>
    </subcellularLocation>
</comment>